<accession>A0A7X0P9F4</accession>
<protein>
    <submittedName>
        <fullName evidence="3">Tripartite-type tricarboxylate transporter receptor subunit TctC</fullName>
    </submittedName>
</protein>
<evidence type="ECO:0000313" key="4">
    <source>
        <dbReference type="Proteomes" id="UP000575083"/>
    </source>
</evidence>
<dbReference type="PANTHER" id="PTHR42928">
    <property type="entry name" value="TRICARBOXYLATE-BINDING PROTEIN"/>
    <property type="match status" value="1"/>
</dbReference>
<keyword evidence="2" id="KW-0732">Signal</keyword>
<dbReference type="Gene3D" id="3.40.190.150">
    <property type="entry name" value="Bordetella uptake gene, domain 1"/>
    <property type="match status" value="1"/>
</dbReference>
<dbReference type="InterPro" id="IPR005064">
    <property type="entry name" value="BUG"/>
</dbReference>
<comment type="caution">
    <text evidence="3">The sequence shown here is derived from an EMBL/GenBank/DDBJ whole genome shotgun (WGS) entry which is preliminary data.</text>
</comment>
<dbReference type="EMBL" id="JACHLK010000001">
    <property type="protein sequence ID" value="MBB6557509.1"/>
    <property type="molecule type" value="Genomic_DNA"/>
</dbReference>
<comment type="similarity">
    <text evidence="1">Belongs to the UPF0065 (bug) family.</text>
</comment>
<dbReference type="PIRSF" id="PIRSF017082">
    <property type="entry name" value="YflP"/>
    <property type="match status" value="1"/>
</dbReference>
<dbReference type="PANTHER" id="PTHR42928:SF5">
    <property type="entry name" value="BLR1237 PROTEIN"/>
    <property type="match status" value="1"/>
</dbReference>
<sequence length="324" mass="34558">MKTFRRRLLSAIAGLAMLPGVCLAQAYPNKPIKLILPFPAGSATDGTARVIAEDLRKGLGQPIVIENQAGADGNIAAMNAKRAAPDGYTLFMSTNSAHAVNKTLYAKLGYDPEKDFDAVAGLIRIPLTLLVRRDFPASDVASFVRTAKARSGSSPLSFGSGNTSSQIAAALLQSKAGLEITHVPYRGTPQALTDLVGGQIDALLVDPFSSMGFVQSGQLKVLAVTDVQRHPSLPDVPTMGEAGYPDVHVVTWAALFAPAGTDPDIVRRLNTEVSKSLARTETKAAIQKMAMAPMPMSAKELRDFVHEEIKRWGRLVEMAGIPKK</sequence>
<evidence type="ECO:0000256" key="2">
    <source>
        <dbReference type="SAM" id="SignalP"/>
    </source>
</evidence>
<dbReference type="Proteomes" id="UP000575083">
    <property type="component" value="Unassembled WGS sequence"/>
</dbReference>
<evidence type="ECO:0000313" key="3">
    <source>
        <dbReference type="EMBL" id="MBB6557509.1"/>
    </source>
</evidence>
<dbReference type="Gene3D" id="3.40.190.10">
    <property type="entry name" value="Periplasmic binding protein-like II"/>
    <property type="match status" value="1"/>
</dbReference>
<keyword evidence="3" id="KW-0675">Receptor</keyword>
<dbReference type="CDD" id="cd07012">
    <property type="entry name" value="PBP2_Bug_TTT"/>
    <property type="match status" value="1"/>
</dbReference>
<dbReference type="SUPFAM" id="SSF53850">
    <property type="entry name" value="Periplasmic binding protein-like II"/>
    <property type="match status" value="1"/>
</dbReference>
<organism evidence="3 4">
    <name type="scientific">Acidovorax soli</name>
    <dbReference type="NCBI Taxonomy" id="592050"/>
    <lineage>
        <taxon>Bacteria</taxon>
        <taxon>Pseudomonadati</taxon>
        <taxon>Pseudomonadota</taxon>
        <taxon>Betaproteobacteria</taxon>
        <taxon>Burkholderiales</taxon>
        <taxon>Comamonadaceae</taxon>
        <taxon>Acidovorax</taxon>
    </lineage>
</organism>
<proteinExistence type="inferred from homology"/>
<dbReference type="Pfam" id="PF03401">
    <property type="entry name" value="TctC"/>
    <property type="match status" value="1"/>
</dbReference>
<feature type="chain" id="PRO_5030686463" evidence="2">
    <location>
        <begin position="27"/>
        <end position="324"/>
    </location>
</feature>
<keyword evidence="4" id="KW-1185">Reference proteome</keyword>
<name>A0A7X0P9F4_9BURK</name>
<reference evidence="3 4" key="1">
    <citation type="submission" date="2020-08" db="EMBL/GenBank/DDBJ databases">
        <title>Functional genomics of gut bacteria from endangered species of beetles.</title>
        <authorList>
            <person name="Carlos-Shanley C."/>
        </authorList>
    </citation>
    <scope>NUCLEOTIDE SEQUENCE [LARGE SCALE GENOMIC DNA]</scope>
    <source>
        <strain evidence="3 4">S00198</strain>
    </source>
</reference>
<evidence type="ECO:0000256" key="1">
    <source>
        <dbReference type="ARBA" id="ARBA00006987"/>
    </source>
</evidence>
<dbReference type="RefSeq" id="WP_184854964.1">
    <property type="nucleotide sequence ID" value="NZ_JACHLK010000001.1"/>
</dbReference>
<dbReference type="InterPro" id="IPR042100">
    <property type="entry name" value="Bug_dom1"/>
</dbReference>
<dbReference type="AlphaFoldDB" id="A0A7X0P9F4"/>
<feature type="signal peptide" evidence="2">
    <location>
        <begin position="1"/>
        <end position="26"/>
    </location>
</feature>
<gene>
    <name evidence="3" type="ORF">HNP48_000173</name>
</gene>